<dbReference type="HOGENOM" id="CLU_1727560_0_0_0"/>
<dbReference type="KEGG" id="atm:ANT_24270"/>
<dbReference type="AlphaFoldDB" id="E8MYW7"/>
<dbReference type="STRING" id="926569.ANT_24270"/>
<dbReference type="Proteomes" id="UP000008922">
    <property type="component" value="Chromosome"/>
</dbReference>
<organism evidence="1 2">
    <name type="scientific">Anaerolinea thermophila (strain DSM 14523 / JCM 11388 / NBRC 100420 / UNI-1)</name>
    <dbReference type="NCBI Taxonomy" id="926569"/>
    <lineage>
        <taxon>Bacteria</taxon>
        <taxon>Bacillati</taxon>
        <taxon>Chloroflexota</taxon>
        <taxon>Anaerolineae</taxon>
        <taxon>Anaerolineales</taxon>
        <taxon>Anaerolineaceae</taxon>
        <taxon>Anaerolinea</taxon>
    </lineage>
</organism>
<accession>E8MYW7</accession>
<dbReference type="RefSeq" id="WP_013560808.1">
    <property type="nucleotide sequence ID" value="NC_014960.1"/>
</dbReference>
<dbReference type="InParanoid" id="E8MYW7"/>
<reference evidence="1 2" key="1">
    <citation type="submission" date="2010-12" db="EMBL/GenBank/DDBJ databases">
        <title>Whole genome sequence of Anaerolinea thermophila UNI-1.</title>
        <authorList>
            <person name="Narita-Yamada S."/>
            <person name="Kishi E."/>
            <person name="Watanabe Y."/>
            <person name="Takasaki K."/>
            <person name="Ankai A."/>
            <person name="Oguchi A."/>
            <person name="Fukui S."/>
            <person name="Takahashi M."/>
            <person name="Yashiro I."/>
            <person name="Hosoyama A."/>
            <person name="Sekiguchi Y."/>
            <person name="Hanada S."/>
            <person name="Fujita N."/>
        </authorList>
    </citation>
    <scope>NUCLEOTIDE SEQUENCE [LARGE SCALE GENOMIC DNA]</scope>
    <source>
        <strain evidence="2">DSM 14523 / JCM 11388 / NBRC 100420 / UNI-1</strain>
    </source>
</reference>
<evidence type="ECO:0000313" key="1">
    <source>
        <dbReference type="EMBL" id="BAJ64453.1"/>
    </source>
</evidence>
<dbReference type="EMBL" id="AP012029">
    <property type="protein sequence ID" value="BAJ64453.1"/>
    <property type="molecule type" value="Genomic_DNA"/>
</dbReference>
<keyword evidence="2" id="KW-1185">Reference proteome</keyword>
<proteinExistence type="predicted"/>
<gene>
    <name evidence="1" type="ordered locus">ANT_24270</name>
</gene>
<dbReference type="OrthoDB" id="159286at2"/>
<evidence type="ECO:0000313" key="2">
    <source>
        <dbReference type="Proteomes" id="UP000008922"/>
    </source>
</evidence>
<name>E8MYW7_ANATU</name>
<protein>
    <submittedName>
        <fullName evidence="1">Uncharacterized protein</fullName>
    </submittedName>
</protein>
<sequence>MSYAFRRHDYNLNDFERCPEHGCVMMQVQDLPPVCLIEWLLEKAAERTVRDVILREQGEYDLPAVILDNGFLLPVEQVIRVRPAAPTELTLEEVAGWYVADILSMPGKDAVAVELLPPGAVVDEEPGILLQLSVDILLYLLFDQEIRKVEP</sequence>